<evidence type="ECO:0000313" key="2">
    <source>
        <dbReference type="Proteomes" id="UP000070366"/>
    </source>
</evidence>
<keyword evidence="2" id="KW-1185">Reference proteome</keyword>
<name>A0A136Q5Q3_9FIRM</name>
<accession>A0A136Q5Q3</accession>
<gene>
    <name evidence="1" type="ORF">HMPREF3293_01264</name>
</gene>
<dbReference type="STRING" id="626937.HMPREF3293_01264"/>
<organism evidence="1 2">
    <name type="scientific">Christensenella minuta</name>
    <dbReference type="NCBI Taxonomy" id="626937"/>
    <lineage>
        <taxon>Bacteria</taxon>
        <taxon>Bacillati</taxon>
        <taxon>Bacillota</taxon>
        <taxon>Clostridia</taxon>
        <taxon>Christensenellales</taxon>
        <taxon>Christensenellaceae</taxon>
        <taxon>Christensenella</taxon>
    </lineage>
</organism>
<comment type="caution">
    <text evidence="1">The sequence shown here is derived from an EMBL/GenBank/DDBJ whole genome shotgun (WGS) entry which is preliminary data.</text>
</comment>
<proteinExistence type="predicted"/>
<dbReference type="Proteomes" id="UP000070366">
    <property type="component" value="Unassembled WGS sequence"/>
</dbReference>
<dbReference type="EMBL" id="LSZW01000054">
    <property type="protein sequence ID" value="KXK65972.1"/>
    <property type="molecule type" value="Genomic_DNA"/>
</dbReference>
<dbReference type="AlphaFoldDB" id="A0A136Q5Q3"/>
<protein>
    <submittedName>
        <fullName evidence="1">Uncharacterized protein</fullName>
    </submittedName>
</protein>
<sequence length="41" mass="4789">MIDAVSELFCFVTSGLKGKRFLTVPFQKRNKLKMDRNSILR</sequence>
<evidence type="ECO:0000313" key="1">
    <source>
        <dbReference type="EMBL" id="KXK65972.1"/>
    </source>
</evidence>
<reference evidence="2" key="1">
    <citation type="submission" date="2016-02" db="EMBL/GenBank/DDBJ databases">
        <authorList>
            <person name="Mitreva M."/>
            <person name="Pepin K.H."/>
            <person name="Mihindukulasuriya K.A."/>
            <person name="Fulton R."/>
            <person name="Fronick C."/>
            <person name="O'Laughlin M."/>
            <person name="Miner T."/>
            <person name="Herter B."/>
            <person name="Rosa B.A."/>
            <person name="Cordes M."/>
            <person name="Tomlinson C."/>
            <person name="Wollam A."/>
            <person name="Palsikar V.B."/>
            <person name="Mardis E.R."/>
            <person name="Wilson R.K."/>
        </authorList>
    </citation>
    <scope>NUCLEOTIDE SEQUENCE [LARGE SCALE GENOMIC DNA]</scope>
    <source>
        <strain evidence="2">DSM 22607</strain>
    </source>
</reference>